<reference evidence="7 8" key="2">
    <citation type="submission" date="2018-11" db="EMBL/GenBank/DDBJ databases">
        <title>Genomic Encyclopedia of Type Strains, Phase IV (KMG-IV): sequencing the most valuable type-strain genomes for metagenomic binning, comparative biology and taxonomic classification.</title>
        <authorList>
            <person name="Goeker M."/>
        </authorList>
    </citation>
    <scope>NUCLEOTIDE SEQUENCE [LARGE SCALE GENOMIC DNA]</scope>
    <source>
        <strain evidence="7 8">DSM 27783</strain>
    </source>
</reference>
<dbReference type="InterPro" id="IPR000160">
    <property type="entry name" value="GGDEF_dom"/>
</dbReference>
<dbReference type="InterPro" id="IPR029787">
    <property type="entry name" value="Nucleotide_cyclase"/>
</dbReference>
<evidence type="ECO:0000256" key="3">
    <source>
        <dbReference type="SAM" id="Coils"/>
    </source>
</evidence>
<dbReference type="FunFam" id="3.30.70.270:FF:000001">
    <property type="entry name" value="Diguanylate cyclase domain protein"/>
    <property type="match status" value="1"/>
</dbReference>
<dbReference type="InterPro" id="IPR043128">
    <property type="entry name" value="Rev_trsase/Diguanyl_cyclase"/>
</dbReference>
<comment type="catalytic activity">
    <reaction evidence="2">
        <text>2 GTP = 3',3'-c-di-GMP + 2 diphosphate</text>
        <dbReference type="Rhea" id="RHEA:24898"/>
        <dbReference type="ChEBI" id="CHEBI:33019"/>
        <dbReference type="ChEBI" id="CHEBI:37565"/>
        <dbReference type="ChEBI" id="CHEBI:58805"/>
        <dbReference type="EC" id="2.7.7.65"/>
    </reaction>
</comment>
<dbReference type="SUPFAM" id="SSF55073">
    <property type="entry name" value="Nucleotide cyclase"/>
    <property type="match status" value="1"/>
</dbReference>
<dbReference type="GO" id="GO:0052621">
    <property type="term" value="F:diguanylate cyclase activity"/>
    <property type="evidence" value="ECO:0007669"/>
    <property type="project" value="UniProtKB-EC"/>
</dbReference>
<evidence type="ECO:0000259" key="5">
    <source>
        <dbReference type="PROSITE" id="PS50887"/>
    </source>
</evidence>
<keyword evidence="4" id="KW-0812">Transmembrane</keyword>
<dbReference type="Proteomes" id="UP000298805">
    <property type="component" value="Chromosome"/>
</dbReference>
<evidence type="ECO:0000256" key="1">
    <source>
        <dbReference type="ARBA" id="ARBA00012528"/>
    </source>
</evidence>
<dbReference type="InterPro" id="IPR029150">
    <property type="entry name" value="dCache_3"/>
</dbReference>
<dbReference type="AlphaFoldDB" id="A0AAJ4RBI2"/>
<keyword evidence="9" id="KW-1185">Reference proteome</keyword>
<protein>
    <recommendedName>
        <fullName evidence="1">diguanylate cyclase</fullName>
        <ecNumber evidence="1">2.7.7.65</ecNumber>
    </recommendedName>
</protein>
<evidence type="ECO:0000313" key="6">
    <source>
        <dbReference type="EMBL" id="QCI29132.1"/>
    </source>
</evidence>
<dbReference type="Pfam" id="PF00990">
    <property type="entry name" value="GGDEF"/>
    <property type="match status" value="1"/>
</dbReference>
<keyword evidence="3" id="KW-0175">Coiled coil</keyword>
<feature type="domain" description="GGDEF" evidence="5">
    <location>
        <begin position="398"/>
        <end position="528"/>
    </location>
</feature>
<dbReference type="EMBL" id="RJVK01000004">
    <property type="protein sequence ID" value="ROR39049.1"/>
    <property type="molecule type" value="Genomic_DNA"/>
</dbReference>
<evidence type="ECO:0000256" key="4">
    <source>
        <dbReference type="SAM" id="Phobius"/>
    </source>
</evidence>
<dbReference type="RefSeq" id="WP_123352928.1">
    <property type="nucleotide sequence ID" value="NZ_CP027432.2"/>
</dbReference>
<dbReference type="SMART" id="SM00267">
    <property type="entry name" value="GGDEF"/>
    <property type="match status" value="1"/>
</dbReference>
<evidence type="ECO:0000313" key="8">
    <source>
        <dbReference type="Proteomes" id="UP000272781"/>
    </source>
</evidence>
<dbReference type="InterPro" id="IPR050469">
    <property type="entry name" value="Diguanylate_Cyclase"/>
</dbReference>
<dbReference type="Gene3D" id="3.30.70.270">
    <property type="match status" value="1"/>
</dbReference>
<dbReference type="PANTHER" id="PTHR45138">
    <property type="entry name" value="REGULATORY COMPONENTS OF SENSORY TRANSDUCTION SYSTEM"/>
    <property type="match status" value="1"/>
</dbReference>
<name>A0AAJ4RBI2_9BACT</name>
<dbReference type="Proteomes" id="UP000272781">
    <property type="component" value="Unassembled WGS sequence"/>
</dbReference>
<dbReference type="InterPro" id="IPR029151">
    <property type="entry name" value="Sensor-like_sf"/>
</dbReference>
<gene>
    <name evidence="6" type="ORF">C6V80_09240</name>
    <name evidence="7" type="ORF">EDC58_1540</name>
</gene>
<dbReference type="Pfam" id="PF14827">
    <property type="entry name" value="dCache_3"/>
    <property type="match status" value="1"/>
</dbReference>
<dbReference type="NCBIfam" id="TIGR00254">
    <property type="entry name" value="GGDEF"/>
    <property type="match status" value="1"/>
</dbReference>
<evidence type="ECO:0000313" key="9">
    <source>
        <dbReference type="Proteomes" id="UP000298805"/>
    </source>
</evidence>
<evidence type="ECO:0000313" key="7">
    <source>
        <dbReference type="EMBL" id="ROR39049.1"/>
    </source>
</evidence>
<dbReference type="EMBL" id="CP027432">
    <property type="protein sequence ID" value="QCI29132.1"/>
    <property type="molecule type" value="Genomic_DNA"/>
</dbReference>
<evidence type="ECO:0000256" key="2">
    <source>
        <dbReference type="ARBA" id="ARBA00034247"/>
    </source>
</evidence>
<dbReference type="PROSITE" id="PS50887">
    <property type="entry name" value="GGDEF"/>
    <property type="match status" value="1"/>
</dbReference>
<feature type="transmembrane region" description="Helical" evidence="4">
    <location>
        <begin position="284"/>
        <end position="305"/>
    </location>
</feature>
<accession>A0AAJ4RBI2</accession>
<organism evidence="7 8">
    <name type="scientific">Caminibacter pacificus</name>
    <dbReference type="NCBI Taxonomy" id="1424653"/>
    <lineage>
        <taxon>Bacteria</taxon>
        <taxon>Pseudomonadati</taxon>
        <taxon>Campylobacterota</taxon>
        <taxon>Epsilonproteobacteria</taxon>
        <taxon>Nautiliales</taxon>
        <taxon>Nautiliaceae</taxon>
        <taxon>Caminibacter</taxon>
    </lineage>
</organism>
<keyword evidence="4" id="KW-1133">Transmembrane helix</keyword>
<dbReference type="PANTHER" id="PTHR45138:SF9">
    <property type="entry name" value="DIGUANYLATE CYCLASE DGCM-RELATED"/>
    <property type="match status" value="1"/>
</dbReference>
<reference evidence="9" key="1">
    <citation type="submission" date="2018-03" db="EMBL/GenBank/DDBJ databases">
        <title>A comparative analysis of the Nautiliaceae.</title>
        <authorList>
            <person name="Grosche A."/>
            <person name="Smedile F."/>
            <person name="Vetriani C."/>
        </authorList>
    </citation>
    <scope>NUCLEOTIDE SEQUENCE [LARGE SCALE GENOMIC DNA]</scope>
    <source>
        <strain evidence="9">TB6</strain>
    </source>
</reference>
<proteinExistence type="predicted"/>
<reference evidence="6" key="3">
    <citation type="submission" date="2019-06" db="EMBL/GenBank/DDBJ databases">
        <title>A comparative analysis of the Nautiliaceae.</title>
        <authorList>
            <person name="Grosche A."/>
            <person name="Smedile F."/>
            <person name="Vetriani C."/>
        </authorList>
    </citation>
    <scope>NUCLEOTIDE SEQUENCE</scope>
    <source>
        <strain evidence="6">TB6</strain>
    </source>
</reference>
<feature type="coiled-coil region" evidence="3">
    <location>
        <begin position="460"/>
        <end position="487"/>
    </location>
</feature>
<sequence length="528" mass="61516">MKKRIYFILATLTIIIIIISFFYNQQSLTKLVTQKAKETYENRLKEYNVLYDSKKTFLDAFAKFLTSSPIIIESYLENNRTKLISYIKPLYKNLHNSNIIEEIHFFKAPAISFVNFANLKQYNINVSKSRADILWVDTSFQPSTHYYVCRLYPGLRATYPIIYNGKILGSLSFGLNIKIFKKLFEKLGAQSVSIYLNNDILKKMLLPQKYKEYAKLPTYENYKVLGKVFKNIDLKPGFEVKNNYVFTKIKISDFFGHPMAYLVIKDDIKQSIATIKRILIEKTIIELLGFLVAFGIVFILFRWIFTKMEDINKILTLIKEQKFSQIPQKTTPKDELDIYKNNLIEVAQKIKTYLNILSEKVEEYSDKAYKDGLTEALNRRFLEEKANQLFTKYSLKKTKVGIVMLDIDNFKQINDNFGHDIGDLIITKLADTIKSIIRKEDFLIRYGGEEFLLILPNSSLQDTYKVAEKIRKAIENLEVKIGNKNLKFTISVGISELNSFDKTLFDAIKRADINLYKAKQNGKNRVEI</sequence>
<feature type="transmembrane region" description="Helical" evidence="4">
    <location>
        <begin position="5"/>
        <end position="23"/>
    </location>
</feature>
<keyword evidence="4" id="KW-0472">Membrane</keyword>
<dbReference type="CDD" id="cd01949">
    <property type="entry name" value="GGDEF"/>
    <property type="match status" value="1"/>
</dbReference>
<dbReference type="EC" id="2.7.7.65" evidence="1"/>
<dbReference type="SUPFAM" id="SSF103190">
    <property type="entry name" value="Sensory domain-like"/>
    <property type="match status" value="1"/>
</dbReference>